<feature type="chain" id="PRO_5032778564" evidence="1">
    <location>
        <begin position="28"/>
        <end position="383"/>
    </location>
</feature>
<proteinExistence type="predicted"/>
<dbReference type="Pfam" id="PF07394">
    <property type="entry name" value="DUF1501"/>
    <property type="match status" value="1"/>
</dbReference>
<name>A0A844Z5M3_9SPHN</name>
<keyword evidence="1" id="KW-0732">Signal</keyword>
<dbReference type="EMBL" id="WTYZ01000001">
    <property type="protein sequence ID" value="MXO83225.1"/>
    <property type="molecule type" value="Genomic_DNA"/>
</dbReference>
<evidence type="ECO:0000256" key="1">
    <source>
        <dbReference type="SAM" id="SignalP"/>
    </source>
</evidence>
<organism evidence="2 3">
    <name type="scientific">Pontixanthobacter aestiaquae</name>
    <dbReference type="NCBI Taxonomy" id="1509367"/>
    <lineage>
        <taxon>Bacteria</taxon>
        <taxon>Pseudomonadati</taxon>
        <taxon>Pseudomonadota</taxon>
        <taxon>Alphaproteobacteria</taxon>
        <taxon>Sphingomonadales</taxon>
        <taxon>Erythrobacteraceae</taxon>
        <taxon>Pontixanthobacter</taxon>
    </lineage>
</organism>
<sequence length="383" mass="40215">MLSRRNFVLSSILAGSASLALPRLAVAQTATSKRLLFILQRGAADGLATLAPVADPQFNALRGALAEDYDGVGLSGGLFALHPSYENVGALYSQKQALFVQAVASSYRERSHFEGQNVIESGGATAYSVRDGWLNRLLGLIPEQDIRALALSPSIPLAMQGAQSMSSYAPTALPGADKDLMARVGRIYESDPELGALFAEAQKTRAMAGDTQMRNLRDAEKVGGLAASLMIGAGAASVMMIESNGWDSHAGQRGQFSRQARQLDALLGAYQQSMAAEWNDTLVIVATEFGRTVKLNGTNGSDHGTGSAAMLLGGAVAGGKVIADWPGLRQNDLFEGRDLNPTNALEAVLAGAVAGHFGLDPELAMRTLFPARSASPVEGLIRT</sequence>
<accession>A0A844Z5M3</accession>
<gene>
    <name evidence="2" type="ORF">GRI35_07570</name>
</gene>
<dbReference type="OrthoDB" id="9779968at2"/>
<reference evidence="2 3" key="1">
    <citation type="submission" date="2019-12" db="EMBL/GenBank/DDBJ databases">
        <title>Genomic-based taxomic classification of the family Erythrobacteraceae.</title>
        <authorList>
            <person name="Xu L."/>
        </authorList>
    </citation>
    <scope>NUCLEOTIDE SEQUENCE [LARGE SCALE GENOMIC DNA]</scope>
    <source>
        <strain evidence="2 3">KCTC 42006</strain>
    </source>
</reference>
<dbReference type="Proteomes" id="UP000460290">
    <property type="component" value="Unassembled WGS sequence"/>
</dbReference>
<evidence type="ECO:0000313" key="2">
    <source>
        <dbReference type="EMBL" id="MXO83225.1"/>
    </source>
</evidence>
<dbReference type="InterPro" id="IPR010869">
    <property type="entry name" value="DUF1501"/>
</dbReference>
<dbReference type="PANTHER" id="PTHR43737">
    <property type="entry name" value="BLL7424 PROTEIN"/>
    <property type="match status" value="1"/>
</dbReference>
<comment type="caution">
    <text evidence="2">The sequence shown here is derived from an EMBL/GenBank/DDBJ whole genome shotgun (WGS) entry which is preliminary data.</text>
</comment>
<dbReference type="PANTHER" id="PTHR43737:SF1">
    <property type="entry name" value="DUF1501 DOMAIN-CONTAINING PROTEIN"/>
    <property type="match status" value="1"/>
</dbReference>
<protein>
    <submittedName>
        <fullName evidence="2">DUF1501 domain-containing protein</fullName>
    </submittedName>
</protein>
<evidence type="ECO:0000313" key="3">
    <source>
        <dbReference type="Proteomes" id="UP000460290"/>
    </source>
</evidence>
<dbReference type="AlphaFoldDB" id="A0A844Z5M3"/>
<keyword evidence="3" id="KW-1185">Reference proteome</keyword>
<feature type="signal peptide" evidence="1">
    <location>
        <begin position="1"/>
        <end position="27"/>
    </location>
</feature>
<dbReference type="RefSeq" id="WP_160613599.1">
    <property type="nucleotide sequence ID" value="NZ_JAUFQM010000001.1"/>
</dbReference>